<evidence type="ECO:0000259" key="3">
    <source>
        <dbReference type="PROSITE" id="PS51186"/>
    </source>
</evidence>
<dbReference type="OrthoDB" id="157281at2"/>
<dbReference type="PANTHER" id="PTHR43420:SF12">
    <property type="entry name" value="N-ACETYLTRANSFERASE DOMAIN-CONTAINING PROTEIN"/>
    <property type="match status" value="1"/>
</dbReference>
<keyword evidence="1 4" id="KW-0808">Transferase</keyword>
<dbReference type="CDD" id="cd04301">
    <property type="entry name" value="NAT_SF"/>
    <property type="match status" value="1"/>
</dbReference>
<dbReference type="PANTHER" id="PTHR43420">
    <property type="entry name" value="ACETYLTRANSFERASE"/>
    <property type="match status" value="1"/>
</dbReference>
<evidence type="ECO:0000256" key="1">
    <source>
        <dbReference type="ARBA" id="ARBA00022679"/>
    </source>
</evidence>
<evidence type="ECO:0000313" key="4">
    <source>
        <dbReference type="EMBL" id="ALR75314.1"/>
    </source>
</evidence>
<evidence type="ECO:0000256" key="2">
    <source>
        <dbReference type="ARBA" id="ARBA00023315"/>
    </source>
</evidence>
<dbReference type="GO" id="GO:0016747">
    <property type="term" value="F:acyltransferase activity, transferring groups other than amino-acyl groups"/>
    <property type="evidence" value="ECO:0007669"/>
    <property type="project" value="InterPro"/>
</dbReference>
<name>A0A806X246_9ENTR</name>
<dbReference type="RefSeq" id="WP_013367740.1">
    <property type="nucleotide sequence ID" value="NZ_CP012871.1"/>
</dbReference>
<sequence length="271" mass="29620">MQFIAVPATHFSGEQLTAALGDCFTDYIVPFAPVVDVFVQRFTAEGMSLVDSCVWLEGDTPAAIAIVARRGHDARLAAFAVHPRYRGKGMGKRMMSALLASLREKGVRQMWLEVIRQNPAGVALYQSLGFEVRRGLCGYVSSPQSAPEGILQETDVLALVRRAGAEIDGSLPWVLDPLSLCTLPCRAWTLGHRAYAVISCVTAKPQLQLLWVEPRSRGRGLAREMLRALGQQFPALGTSAAVPESFTPLFHGAGYTTMAIQQYEMRITLRG</sequence>
<dbReference type="OMA" id="TRRYGLC"/>
<protein>
    <submittedName>
        <fullName evidence="4">GCN5 family acetyltransferase</fullName>
    </submittedName>
</protein>
<dbReference type="PROSITE" id="PS51186">
    <property type="entry name" value="GNAT"/>
    <property type="match status" value="1"/>
</dbReference>
<dbReference type="KEGG" id="kle:AO703_03030"/>
<proteinExistence type="predicted"/>
<dbReference type="Proteomes" id="UP000069162">
    <property type="component" value="Chromosome"/>
</dbReference>
<dbReference type="InterPro" id="IPR050680">
    <property type="entry name" value="YpeA/RimI_acetyltransf"/>
</dbReference>
<dbReference type="InterPro" id="IPR016181">
    <property type="entry name" value="Acyl_CoA_acyltransferase"/>
</dbReference>
<feature type="domain" description="N-acetyltransferase" evidence="3">
    <location>
        <begin position="3"/>
        <end position="153"/>
    </location>
</feature>
<gene>
    <name evidence="4" type="ORF">AO703_03030</name>
</gene>
<accession>A0A806X246</accession>
<dbReference type="Pfam" id="PF00583">
    <property type="entry name" value="Acetyltransf_1"/>
    <property type="match status" value="1"/>
</dbReference>
<dbReference type="Gene3D" id="3.40.630.30">
    <property type="match status" value="1"/>
</dbReference>
<reference evidence="5" key="1">
    <citation type="submission" date="2015-10" db="EMBL/GenBank/DDBJ databases">
        <title>Complete Genome Sequencing of Klebsiella sp. strain G5.</title>
        <authorList>
            <person name="Chan K.-G."/>
            <person name="Chen J.-W."/>
        </authorList>
    </citation>
    <scope>NUCLEOTIDE SEQUENCE [LARGE SCALE GENOMIC DNA]</scope>
    <source>
        <strain evidence="5">G5</strain>
    </source>
</reference>
<dbReference type="EMBL" id="CP012871">
    <property type="protein sequence ID" value="ALR75314.1"/>
    <property type="molecule type" value="Genomic_DNA"/>
</dbReference>
<dbReference type="SUPFAM" id="SSF55729">
    <property type="entry name" value="Acyl-CoA N-acyltransferases (Nat)"/>
    <property type="match status" value="2"/>
</dbReference>
<dbReference type="AlphaFoldDB" id="A0A806X246"/>
<organism evidence="4 5">
    <name type="scientific">[Enterobacter] lignolyticus</name>
    <dbReference type="NCBI Taxonomy" id="1334193"/>
    <lineage>
        <taxon>Bacteria</taxon>
        <taxon>Pseudomonadati</taxon>
        <taxon>Pseudomonadota</taxon>
        <taxon>Gammaproteobacteria</taxon>
        <taxon>Enterobacterales</taxon>
        <taxon>Enterobacteriaceae</taxon>
        <taxon>Pluralibacter</taxon>
    </lineage>
</organism>
<dbReference type="InterPro" id="IPR000182">
    <property type="entry name" value="GNAT_dom"/>
</dbReference>
<keyword evidence="2" id="KW-0012">Acyltransferase</keyword>
<evidence type="ECO:0000313" key="5">
    <source>
        <dbReference type="Proteomes" id="UP000069162"/>
    </source>
</evidence>